<name>A0A1B1AH55_9PROT</name>
<proteinExistence type="predicted"/>
<reference evidence="1 2" key="1">
    <citation type="submission" date="2015-11" db="EMBL/GenBank/DDBJ databases">
        <title>Whole-Genome Sequence of Candidatus Oderbacter manganicum from the National Park Lower Oder Valley, Germany.</title>
        <authorList>
            <person name="Braun B."/>
            <person name="Liere K."/>
            <person name="Szewzyk U."/>
        </authorList>
    </citation>
    <scope>NUCLEOTIDE SEQUENCE [LARGE SCALE GENOMIC DNA]</scope>
    <source>
        <strain evidence="1 2">OTSz_A_272</strain>
    </source>
</reference>
<evidence type="ECO:0000313" key="1">
    <source>
        <dbReference type="EMBL" id="ANP45899.1"/>
    </source>
</evidence>
<gene>
    <name evidence="1" type="ORF">ATE48_08175</name>
</gene>
<evidence type="ECO:0000313" key="2">
    <source>
        <dbReference type="Proteomes" id="UP000092498"/>
    </source>
</evidence>
<dbReference type="InParanoid" id="A0A1B1AH55"/>
<keyword evidence="2" id="KW-1185">Reference proteome</keyword>
<organism evidence="1 2">
    <name type="scientific">Candidatus Viadribacter manganicus</name>
    <dbReference type="NCBI Taxonomy" id="1759059"/>
    <lineage>
        <taxon>Bacteria</taxon>
        <taxon>Pseudomonadati</taxon>
        <taxon>Pseudomonadota</taxon>
        <taxon>Alphaproteobacteria</taxon>
        <taxon>Hyphomonadales</taxon>
        <taxon>Hyphomonadaceae</taxon>
        <taxon>Candidatus Viadribacter</taxon>
    </lineage>
</organism>
<dbReference type="PROSITE" id="PS51257">
    <property type="entry name" value="PROKAR_LIPOPROTEIN"/>
    <property type="match status" value="1"/>
</dbReference>
<accession>A0A1B1AH55</accession>
<sequence>MIRFQAIAIVGLMLTGCAEQRPDQPALAATDECYLNVTYVSDNELSRRIWDHIQTAQYDLIDSRDRDFGAAQWYDRGGGRAAFVYNTDCGLARVKVQAVLEHFAEQATSPDVAQALREAKPSVREITQGQFENSEPL</sequence>
<dbReference type="EMBL" id="CP013244">
    <property type="protein sequence ID" value="ANP45899.1"/>
    <property type="molecule type" value="Genomic_DNA"/>
</dbReference>
<dbReference type="RefSeq" id="WP_066769979.1">
    <property type="nucleotide sequence ID" value="NZ_CP013244.1"/>
</dbReference>
<protein>
    <submittedName>
        <fullName evidence="1">Uncharacterized protein</fullName>
    </submittedName>
</protein>
<dbReference type="AlphaFoldDB" id="A0A1B1AH55"/>
<dbReference type="Proteomes" id="UP000092498">
    <property type="component" value="Chromosome"/>
</dbReference>
<dbReference type="KEGG" id="cbot:ATE48_08175"/>